<name>A0A1I7S8M4_BURXY</name>
<feature type="region of interest" description="Disordered" evidence="1">
    <location>
        <begin position="67"/>
        <end position="94"/>
    </location>
</feature>
<proteinExistence type="predicted"/>
<feature type="compositionally biased region" description="Basic and acidic residues" evidence="1">
    <location>
        <begin position="11"/>
        <end position="21"/>
    </location>
</feature>
<reference evidence="3" key="1">
    <citation type="submission" date="2016-11" db="UniProtKB">
        <authorList>
            <consortium name="WormBaseParasite"/>
        </authorList>
    </citation>
    <scope>IDENTIFICATION</scope>
</reference>
<evidence type="ECO:0000313" key="3">
    <source>
        <dbReference type="WBParaSite" id="BXY_0936700.1"/>
    </source>
</evidence>
<evidence type="ECO:0000256" key="1">
    <source>
        <dbReference type="SAM" id="MobiDB-lite"/>
    </source>
</evidence>
<feature type="compositionally biased region" description="Basic residues" evidence="1">
    <location>
        <begin position="1"/>
        <end position="10"/>
    </location>
</feature>
<protein>
    <submittedName>
        <fullName evidence="3">Uncharacterized protein</fullName>
    </submittedName>
</protein>
<evidence type="ECO:0000313" key="2">
    <source>
        <dbReference type="Proteomes" id="UP000095284"/>
    </source>
</evidence>
<dbReference type="Proteomes" id="UP000095284">
    <property type="component" value="Unplaced"/>
</dbReference>
<accession>A0A1I7S8M4</accession>
<feature type="region of interest" description="Disordered" evidence="1">
    <location>
        <begin position="1"/>
        <end position="37"/>
    </location>
</feature>
<organism evidence="2 3">
    <name type="scientific">Bursaphelenchus xylophilus</name>
    <name type="common">Pinewood nematode worm</name>
    <name type="synonym">Aphelenchoides xylophilus</name>
    <dbReference type="NCBI Taxonomy" id="6326"/>
    <lineage>
        <taxon>Eukaryota</taxon>
        <taxon>Metazoa</taxon>
        <taxon>Ecdysozoa</taxon>
        <taxon>Nematoda</taxon>
        <taxon>Chromadorea</taxon>
        <taxon>Rhabditida</taxon>
        <taxon>Tylenchina</taxon>
        <taxon>Tylenchomorpha</taxon>
        <taxon>Aphelenchoidea</taxon>
        <taxon>Aphelenchoididae</taxon>
        <taxon>Bursaphelenchus</taxon>
    </lineage>
</organism>
<sequence length="124" mass="13857">MRSQGRRSQHKEKTEEKEKKKTAVAPNNVPSRPSRLSHRVQLNYTPAAAPPPAYIVIFIVYFSPHPPSPPLYGHAQRPAEEPQAHLPSKGVENGVLWRQEKAGVICVNDETKRSDQRTQVESGG</sequence>
<dbReference type="AlphaFoldDB" id="A0A1I7S8M4"/>
<dbReference type="WBParaSite" id="BXY_0936700.1">
    <property type="protein sequence ID" value="BXY_0936700.1"/>
    <property type="gene ID" value="BXY_0936700"/>
</dbReference>